<evidence type="ECO:0000313" key="1">
    <source>
        <dbReference type="EMBL" id="GCB95398.1"/>
    </source>
</evidence>
<proteinExistence type="predicted"/>
<sequence length="252" mass="27228">MNKCFEATPKRTMAGIATILLAAAVPTVATPTVAHAQSAKCEALKQQMDQLGSGGVITGDGAIAAGYLVLYAQYKAYGCDTSALGPPDANLRAGDQFQLPDPNYGEDKDNGGSWYMRVQHNTKGLESWSHYLGVKKNGYSSTFKLGKVYVAYPDQGVFHAQIEVADGPDKGSCLGLKDHEVHAMSCQAGRPTEWSIYAHDKRYAMTLQCESTNYDCRMGFAAPHTSEPGYGGYADVWKSNTRTWKLVKAGGH</sequence>
<dbReference type="RefSeq" id="WP_124428233.1">
    <property type="nucleotide sequence ID" value="NZ_BHXC01000007.1"/>
</dbReference>
<gene>
    <name evidence="1" type="ORF">SALB_08202</name>
</gene>
<evidence type="ECO:0000313" key="2">
    <source>
        <dbReference type="Proteomes" id="UP000288351"/>
    </source>
</evidence>
<dbReference type="Proteomes" id="UP000288351">
    <property type="component" value="Unassembled WGS sequence"/>
</dbReference>
<dbReference type="EMBL" id="BHXC01000007">
    <property type="protein sequence ID" value="GCB95398.1"/>
    <property type="molecule type" value="Genomic_DNA"/>
</dbReference>
<organism evidence="1 2">
    <name type="scientific">Streptomyces noursei</name>
    <name type="common">Streptomyces albulus</name>
    <dbReference type="NCBI Taxonomy" id="1971"/>
    <lineage>
        <taxon>Bacteria</taxon>
        <taxon>Bacillati</taxon>
        <taxon>Actinomycetota</taxon>
        <taxon>Actinomycetes</taxon>
        <taxon>Kitasatosporales</taxon>
        <taxon>Streptomycetaceae</taxon>
        <taxon>Streptomyces</taxon>
    </lineage>
</organism>
<dbReference type="AlphaFoldDB" id="A0A059W879"/>
<reference evidence="1 2" key="1">
    <citation type="journal article" date="2019" name="Microbiol. Resour. Announc.">
        <title>Draft Genome Sequence of the Most Traditional epsilon-Poly-l-Lysine Producer, Streptomyces albulus NBRC14147.</title>
        <authorList>
            <person name="Yamanaka K."/>
            <person name="Hamano Y."/>
        </authorList>
    </citation>
    <scope>NUCLEOTIDE SEQUENCE [LARGE SCALE GENOMIC DNA]</scope>
    <source>
        <strain evidence="1 2">NBRC 14147</strain>
    </source>
</reference>
<protein>
    <submittedName>
        <fullName evidence="1">Uncharacterized protein</fullName>
    </submittedName>
</protein>
<accession>A0A059W879</accession>
<comment type="caution">
    <text evidence="1">The sequence shown here is derived from an EMBL/GenBank/DDBJ whole genome shotgun (WGS) entry which is preliminary data.</text>
</comment>
<name>A0A059W879_STRNR</name>